<dbReference type="Proteomes" id="UP000838412">
    <property type="component" value="Chromosome 10"/>
</dbReference>
<dbReference type="EMBL" id="OV696695">
    <property type="protein sequence ID" value="CAH1238551.1"/>
    <property type="molecule type" value="Genomic_DNA"/>
</dbReference>
<feature type="compositionally biased region" description="Basic and acidic residues" evidence="1">
    <location>
        <begin position="1"/>
        <end position="15"/>
    </location>
</feature>
<protein>
    <submittedName>
        <fullName evidence="2">Hypp5601 protein</fullName>
    </submittedName>
</protein>
<gene>
    <name evidence="2" type="primary">Hypp5601</name>
    <name evidence="2" type="ORF">BLAG_LOCUS3116</name>
</gene>
<keyword evidence="3" id="KW-1185">Reference proteome</keyword>
<sequence>MSLLQRSKERGDVRKSPRGLLSVWGPSSSFPPPAPTAAPPKTGRERAATLPMHVRGQSLPLHTVEDALFRKHVSLLPAISYNLPESTGKPGYYPNVWASIRLQKSSDYIVQDSSQDVRKISPRATSPFLRKIYAKSAPPQDTKFAALRTYTPRREGTRTGSMSVDREIKRVFHNFDLKDVDVDNIKGLKDRLAIEQRQLVLQAPPTDVNASRGTNKPQIPRQPVVHLAEEEETAEIRRNNVKVETWLKKHFDYNKAWDDFS</sequence>
<organism evidence="2 3">
    <name type="scientific">Branchiostoma lanceolatum</name>
    <name type="common">Common lancelet</name>
    <name type="synonym">Amphioxus lanceolatum</name>
    <dbReference type="NCBI Taxonomy" id="7740"/>
    <lineage>
        <taxon>Eukaryota</taxon>
        <taxon>Metazoa</taxon>
        <taxon>Chordata</taxon>
        <taxon>Cephalochordata</taxon>
        <taxon>Leptocardii</taxon>
        <taxon>Amphioxiformes</taxon>
        <taxon>Branchiostomatidae</taxon>
        <taxon>Branchiostoma</taxon>
    </lineage>
</organism>
<evidence type="ECO:0000256" key="1">
    <source>
        <dbReference type="SAM" id="MobiDB-lite"/>
    </source>
</evidence>
<dbReference type="AlphaFoldDB" id="A0A8J9VIV8"/>
<accession>A0A8J9VIV8</accession>
<feature type="compositionally biased region" description="Pro residues" evidence="1">
    <location>
        <begin position="29"/>
        <end position="38"/>
    </location>
</feature>
<proteinExistence type="predicted"/>
<evidence type="ECO:0000313" key="3">
    <source>
        <dbReference type="Proteomes" id="UP000838412"/>
    </source>
</evidence>
<evidence type="ECO:0000313" key="2">
    <source>
        <dbReference type="EMBL" id="CAH1238551.1"/>
    </source>
</evidence>
<dbReference type="OrthoDB" id="9994025at2759"/>
<feature type="region of interest" description="Disordered" evidence="1">
    <location>
        <begin position="1"/>
        <end position="44"/>
    </location>
</feature>
<name>A0A8J9VIV8_BRALA</name>
<reference evidence="2" key="1">
    <citation type="submission" date="2022-01" db="EMBL/GenBank/DDBJ databases">
        <authorList>
            <person name="Braso-Vives M."/>
        </authorList>
    </citation>
    <scope>NUCLEOTIDE SEQUENCE</scope>
</reference>